<protein>
    <submittedName>
        <fullName evidence="5">60S ribosomal protein L35, L29</fullName>
    </submittedName>
</protein>
<dbReference type="EMBL" id="JANBUO010000043">
    <property type="protein sequence ID" value="KAJ2808536.1"/>
    <property type="molecule type" value="Genomic_DNA"/>
</dbReference>
<dbReference type="Proteomes" id="UP001140094">
    <property type="component" value="Unassembled WGS sequence"/>
</dbReference>
<evidence type="ECO:0000313" key="5">
    <source>
        <dbReference type="EMBL" id="KAJ2808536.1"/>
    </source>
</evidence>
<dbReference type="PANTHER" id="PTHR45722:SF2">
    <property type="entry name" value="LARGE RIBOSOMAL SUBUNIT PROTEIN UL29-RELATED"/>
    <property type="match status" value="1"/>
</dbReference>
<dbReference type="GO" id="GO:0006412">
    <property type="term" value="P:translation"/>
    <property type="evidence" value="ECO:0007669"/>
    <property type="project" value="InterPro"/>
</dbReference>
<keyword evidence="6" id="KW-1185">Reference proteome</keyword>
<dbReference type="PROSITE" id="PS00579">
    <property type="entry name" value="RIBOSOMAL_L29"/>
    <property type="match status" value="1"/>
</dbReference>
<dbReference type="InterPro" id="IPR018254">
    <property type="entry name" value="Ribosomal_uL29_CS"/>
</dbReference>
<dbReference type="FunFam" id="1.10.287.310:FF:000002">
    <property type="entry name" value="60S ribosomal protein L35"/>
    <property type="match status" value="1"/>
</dbReference>
<organism evidence="5 6">
    <name type="scientific">Coemansia guatemalensis</name>
    <dbReference type="NCBI Taxonomy" id="2761395"/>
    <lineage>
        <taxon>Eukaryota</taxon>
        <taxon>Fungi</taxon>
        <taxon>Fungi incertae sedis</taxon>
        <taxon>Zoopagomycota</taxon>
        <taxon>Kickxellomycotina</taxon>
        <taxon>Kickxellomycetes</taxon>
        <taxon>Kickxellales</taxon>
        <taxon>Kickxellaceae</taxon>
        <taxon>Coemansia</taxon>
    </lineage>
</organism>
<accession>A0A9W8LVH3</accession>
<dbReference type="InterPro" id="IPR045059">
    <property type="entry name" value="Ribosomal_uL29_euk"/>
</dbReference>
<evidence type="ECO:0000313" key="6">
    <source>
        <dbReference type="Proteomes" id="UP001140094"/>
    </source>
</evidence>
<dbReference type="CDD" id="cd00427">
    <property type="entry name" value="Ribosomal_L29_HIP"/>
    <property type="match status" value="1"/>
</dbReference>
<evidence type="ECO:0000256" key="4">
    <source>
        <dbReference type="SAM" id="MobiDB-lite"/>
    </source>
</evidence>
<gene>
    <name evidence="5" type="primary">rpl35</name>
    <name evidence="5" type="ORF">H4R20_000839</name>
</gene>
<keyword evidence="3" id="KW-0687">Ribonucleoprotein</keyword>
<dbReference type="SUPFAM" id="SSF46561">
    <property type="entry name" value="Ribosomal protein L29 (L29p)"/>
    <property type="match status" value="1"/>
</dbReference>
<dbReference type="AlphaFoldDB" id="A0A9W8LVH3"/>
<evidence type="ECO:0000256" key="3">
    <source>
        <dbReference type="ARBA" id="ARBA00023274"/>
    </source>
</evidence>
<feature type="region of interest" description="Disordered" evidence="4">
    <location>
        <begin position="15"/>
        <end position="36"/>
    </location>
</feature>
<keyword evidence="2 5" id="KW-0689">Ribosomal protein</keyword>
<dbReference type="NCBIfam" id="TIGR00012">
    <property type="entry name" value="L29"/>
    <property type="match status" value="1"/>
</dbReference>
<name>A0A9W8LVH3_9FUNG</name>
<dbReference type="Gene3D" id="6.10.250.3450">
    <property type="match status" value="1"/>
</dbReference>
<evidence type="ECO:0000256" key="2">
    <source>
        <dbReference type="ARBA" id="ARBA00022980"/>
    </source>
</evidence>
<dbReference type="GO" id="GO:0003729">
    <property type="term" value="F:mRNA binding"/>
    <property type="evidence" value="ECO:0007669"/>
    <property type="project" value="TreeGrafter"/>
</dbReference>
<dbReference type="OrthoDB" id="528635at2759"/>
<dbReference type="FunFam" id="6.10.250.3450:FF:000001">
    <property type="entry name" value="60S ribosomal protein L35"/>
    <property type="match status" value="1"/>
</dbReference>
<comment type="caution">
    <text evidence="5">The sequence shown here is derived from an EMBL/GenBank/DDBJ whole genome shotgun (WGS) entry which is preliminary data.</text>
</comment>
<dbReference type="GO" id="GO:0022625">
    <property type="term" value="C:cytosolic large ribosomal subunit"/>
    <property type="evidence" value="ECO:0007669"/>
    <property type="project" value="InterPro"/>
</dbReference>
<dbReference type="InterPro" id="IPR001854">
    <property type="entry name" value="Ribosomal_uL29"/>
</dbReference>
<proteinExistence type="inferred from homology"/>
<sequence length="147" mass="16800">MGVALRWMRVDSDLPEGAMESGKSTTKVKASELRDKSQAELTQTLDQYKRELLDLKVQQVAGAAAAKSSKIRDIRKNIARVLTVITQQNRDAVRAEYAGKKHIPKDLRAKKTRALRRVMTQYELSRKTVRQHKKDQHFGPRQYAIKA</sequence>
<dbReference type="HAMAP" id="MF_00374">
    <property type="entry name" value="Ribosomal_uL29"/>
    <property type="match status" value="1"/>
</dbReference>
<reference evidence="5" key="1">
    <citation type="submission" date="2022-07" db="EMBL/GenBank/DDBJ databases">
        <title>Phylogenomic reconstructions and comparative analyses of Kickxellomycotina fungi.</title>
        <authorList>
            <person name="Reynolds N.K."/>
            <person name="Stajich J.E."/>
            <person name="Barry K."/>
            <person name="Grigoriev I.V."/>
            <person name="Crous P."/>
            <person name="Smith M.E."/>
        </authorList>
    </citation>
    <scope>NUCLEOTIDE SEQUENCE</scope>
    <source>
        <strain evidence="5">NRRL 1565</strain>
    </source>
</reference>
<comment type="similarity">
    <text evidence="1">Belongs to the universal ribosomal protein uL29 family.</text>
</comment>
<dbReference type="GO" id="GO:0000463">
    <property type="term" value="P:maturation of LSU-rRNA from tricistronic rRNA transcript (SSU-rRNA, 5.8S rRNA, LSU-rRNA)"/>
    <property type="evidence" value="ECO:0007669"/>
    <property type="project" value="InterPro"/>
</dbReference>
<evidence type="ECO:0000256" key="1">
    <source>
        <dbReference type="ARBA" id="ARBA00009254"/>
    </source>
</evidence>
<dbReference type="Gene3D" id="1.10.287.310">
    <property type="match status" value="1"/>
</dbReference>
<dbReference type="Pfam" id="PF00831">
    <property type="entry name" value="Ribosomal_L29"/>
    <property type="match status" value="1"/>
</dbReference>
<dbReference type="GO" id="GO:0003735">
    <property type="term" value="F:structural constituent of ribosome"/>
    <property type="evidence" value="ECO:0007669"/>
    <property type="project" value="InterPro"/>
</dbReference>
<dbReference type="PANTHER" id="PTHR45722">
    <property type="entry name" value="60S RIBOSOMAL PROTEIN L35"/>
    <property type="match status" value="1"/>
</dbReference>
<dbReference type="InterPro" id="IPR036049">
    <property type="entry name" value="Ribosomal_uL29_sf"/>
</dbReference>